<dbReference type="Proteomes" id="UP001214250">
    <property type="component" value="Chromosome 2"/>
</dbReference>
<accession>A0ABY7VY07</accession>
<evidence type="ECO:0000256" key="1">
    <source>
        <dbReference type="SAM" id="Phobius"/>
    </source>
</evidence>
<organism evidence="2 3">
    <name type="scientific">Lentisphaera profundi</name>
    <dbReference type="NCBI Taxonomy" id="1658616"/>
    <lineage>
        <taxon>Bacteria</taxon>
        <taxon>Pseudomonadati</taxon>
        <taxon>Lentisphaerota</taxon>
        <taxon>Lentisphaeria</taxon>
        <taxon>Lentisphaerales</taxon>
        <taxon>Lentisphaeraceae</taxon>
        <taxon>Lentisphaera</taxon>
    </lineage>
</organism>
<dbReference type="InterPro" id="IPR045584">
    <property type="entry name" value="Pilin-like"/>
</dbReference>
<dbReference type="Pfam" id="PF07963">
    <property type="entry name" value="N_methyl"/>
    <property type="match status" value="1"/>
</dbReference>
<sequence>MRNRSFTLIEVIIATGIFALLCILCMKLTSSSLSNYEAQKDRARHISQLVILDKTLRKMFSNMVPFNWRDESGDKQSFFYGAVNEMRFAQLNKVNTLKDGGMRFIELILNEENELVANYQTRPFFNGEELIEGKYYTSLLAKDVEQIEFSYVSAIEESQSSEELEWLNEWLEERQDIPLAILLKVRWRDGSEENFMWRTAASSYDERLAPWDNGKLTQ</sequence>
<evidence type="ECO:0000313" key="3">
    <source>
        <dbReference type="Proteomes" id="UP001214250"/>
    </source>
</evidence>
<dbReference type="SUPFAM" id="SSF54523">
    <property type="entry name" value="Pili subunits"/>
    <property type="match status" value="1"/>
</dbReference>
<keyword evidence="1" id="KW-0472">Membrane</keyword>
<keyword evidence="1" id="KW-1133">Transmembrane helix</keyword>
<reference evidence="2 3" key="1">
    <citation type="submission" date="2023-02" db="EMBL/GenBank/DDBJ databases">
        <title>Genome sequence of Lentisphaera profundi SAORIC-696.</title>
        <authorList>
            <person name="Kim e."/>
            <person name="Cho J.-C."/>
            <person name="Choi A."/>
            <person name="Kang I."/>
        </authorList>
    </citation>
    <scope>NUCLEOTIDE SEQUENCE [LARGE SCALE GENOMIC DNA]</scope>
    <source>
        <strain evidence="2 3">SAORIC-696</strain>
    </source>
</reference>
<dbReference type="EMBL" id="CP117812">
    <property type="protein sequence ID" value="WDE97676.1"/>
    <property type="molecule type" value="Genomic_DNA"/>
</dbReference>
<feature type="transmembrane region" description="Helical" evidence="1">
    <location>
        <begin position="6"/>
        <end position="26"/>
    </location>
</feature>
<keyword evidence="1" id="KW-0812">Transmembrane</keyword>
<keyword evidence="3" id="KW-1185">Reference proteome</keyword>
<name>A0ABY7VY07_9BACT</name>
<dbReference type="InterPro" id="IPR012902">
    <property type="entry name" value="N_methyl_site"/>
</dbReference>
<proteinExistence type="predicted"/>
<dbReference type="RefSeq" id="WP_274152210.1">
    <property type="nucleotide sequence ID" value="NZ_CP117812.1"/>
</dbReference>
<protein>
    <submittedName>
        <fullName evidence="2">Prepilin-type N-terminal cleavage/methylation domain-containing protein</fullName>
    </submittedName>
</protein>
<evidence type="ECO:0000313" key="2">
    <source>
        <dbReference type="EMBL" id="WDE97676.1"/>
    </source>
</evidence>
<gene>
    <name evidence="2" type="ORF">PQO03_17770</name>
</gene>